<dbReference type="InterPro" id="IPR029068">
    <property type="entry name" value="Glyas_Bleomycin-R_OHBP_Dase"/>
</dbReference>
<organism evidence="2 3">
    <name type="scientific">Pseudaquabacterium pictum</name>
    <dbReference type="NCBI Taxonomy" id="2315236"/>
    <lineage>
        <taxon>Bacteria</taxon>
        <taxon>Pseudomonadati</taxon>
        <taxon>Pseudomonadota</taxon>
        <taxon>Betaproteobacteria</taxon>
        <taxon>Burkholderiales</taxon>
        <taxon>Sphaerotilaceae</taxon>
        <taxon>Pseudaquabacterium</taxon>
    </lineage>
</organism>
<dbReference type="OrthoDB" id="5801364at2"/>
<dbReference type="AlphaFoldDB" id="A0A480AWH4"/>
<dbReference type="InterPro" id="IPR025870">
    <property type="entry name" value="Glyoxalase-like_dom"/>
</dbReference>
<accession>A0A480AWH4</accession>
<dbReference type="EMBL" id="BJCL01000015">
    <property type="protein sequence ID" value="GCL65270.1"/>
    <property type="molecule type" value="Genomic_DNA"/>
</dbReference>
<feature type="domain" description="Glyoxalase-like" evidence="1">
    <location>
        <begin position="5"/>
        <end position="186"/>
    </location>
</feature>
<evidence type="ECO:0000313" key="2">
    <source>
        <dbReference type="EMBL" id="GCL65270.1"/>
    </source>
</evidence>
<dbReference type="RefSeq" id="WP_137734986.1">
    <property type="nucleotide sequence ID" value="NZ_BJCL01000015.1"/>
</dbReference>
<gene>
    <name evidence="2" type="ORF">AQPW35_43510</name>
</gene>
<reference evidence="3" key="1">
    <citation type="submission" date="2019-03" db="EMBL/GenBank/DDBJ databases">
        <title>Aquabacterium pictum sp.nov., the first bacteriochlorophyll a-containing freshwater bacterium in the genus Aquabacterium of the class Betaproteobacteria.</title>
        <authorList>
            <person name="Hirose S."/>
            <person name="Tank M."/>
            <person name="Hara E."/>
            <person name="Tamaki H."/>
            <person name="Takaichi S."/>
            <person name="Haruta S."/>
            <person name="Hanada S."/>
        </authorList>
    </citation>
    <scope>NUCLEOTIDE SEQUENCE [LARGE SCALE GENOMIC DNA]</scope>
    <source>
        <strain evidence="3">W35</strain>
    </source>
</reference>
<evidence type="ECO:0000313" key="3">
    <source>
        <dbReference type="Proteomes" id="UP000301751"/>
    </source>
</evidence>
<name>A0A480AWH4_9BURK</name>
<evidence type="ECO:0000259" key="1">
    <source>
        <dbReference type="Pfam" id="PF13468"/>
    </source>
</evidence>
<sequence length="218" mass="23018">MNCDIDHLVIGAASLAQGAAWCEATFGVAPGPGGVHPFMGTHNRLLRIDGPGFANTYLEIIAIDPSAPPPGRVRWFGLDDPAVQARLAQGPQLLTAVARTPNVEMLRWGLINFAADPGPALAAERMTPEGLLSWRILVRDDGALPGQGRLPVLIQWQGRHPTEAMPPSPVALQAVRFGAVQPREATLLRFRGAQVVAGGPAIAVTLDTLRGPITLSTA</sequence>
<dbReference type="Pfam" id="PF13468">
    <property type="entry name" value="Glyoxalase_3"/>
    <property type="match status" value="1"/>
</dbReference>
<dbReference type="Proteomes" id="UP000301751">
    <property type="component" value="Unassembled WGS sequence"/>
</dbReference>
<dbReference type="Gene3D" id="3.10.180.10">
    <property type="entry name" value="2,3-Dihydroxybiphenyl 1,2-Dioxygenase, domain 1"/>
    <property type="match status" value="1"/>
</dbReference>
<comment type="caution">
    <text evidence="2">The sequence shown here is derived from an EMBL/GenBank/DDBJ whole genome shotgun (WGS) entry which is preliminary data.</text>
</comment>
<proteinExistence type="predicted"/>
<protein>
    <submittedName>
        <fullName evidence="2">Glyoxalase</fullName>
    </submittedName>
</protein>
<keyword evidence="3" id="KW-1185">Reference proteome</keyword>